<organism evidence="2 3">
    <name type="scientific">Levilactobacillus brevis</name>
    <name type="common">Lactobacillus brevis</name>
    <dbReference type="NCBI Taxonomy" id="1580"/>
    <lineage>
        <taxon>Bacteria</taxon>
        <taxon>Bacillati</taxon>
        <taxon>Bacillota</taxon>
        <taxon>Bacilli</taxon>
        <taxon>Lactobacillales</taxon>
        <taxon>Lactobacillaceae</taxon>
        <taxon>Levilactobacillus</taxon>
    </lineage>
</organism>
<evidence type="ECO:0000313" key="3">
    <source>
        <dbReference type="Proteomes" id="UP000785759"/>
    </source>
</evidence>
<dbReference type="Proteomes" id="UP000785759">
    <property type="component" value="Unassembled WGS sequence"/>
</dbReference>
<dbReference type="Pfam" id="PF20600">
    <property type="entry name" value="ExoX-like_C"/>
    <property type="match status" value="1"/>
</dbReference>
<gene>
    <name evidence="2" type="ORF">DIS17_03985</name>
</gene>
<evidence type="ECO:0000259" key="1">
    <source>
        <dbReference type="Pfam" id="PF20600"/>
    </source>
</evidence>
<comment type="caution">
    <text evidence="2">The sequence shown here is derived from an EMBL/GenBank/DDBJ whole genome shotgun (WGS) entry which is preliminary data.</text>
</comment>
<dbReference type="InterPro" id="IPR046768">
    <property type="entry name" value="ExoX-like_C"/>
</dbReference>
<dbReference type="RefSeq" id="WP_139988718.1">
    <property type="nucleotide sequence ID" value="NZ_QFDK01000003.1"/>
</dbReference>
<sequence>MTEKSNAAVAVTSNEAGISLIANADMDKMAAQLQSISNFQMMVEKNLNDGQDFGVIPGTNKPTLLKPGAEKIQMLMGVTSEYEVTTKIEDYERGFFAYTVRCTLSKGGTKITEGLGSANTKEKRYRNQDVFMIVNTVLKMAKKRAQIDATLTIASLSNVFTQDIEDMDNFNQKERMDNMSNGDAASTKVTFGKHKGKTLDEIAKEDRSYLSWLSENAKQDDLKQAAAMVLNPKQTAEVDKAADDVEGKPAPKLATQNKINLIVGFSKQIADQTGDAPQVVTNNVLAEVVKGWKGEDADWNHLTEEDANTTCNKLQELKEALETGNPFTNKK</sequence>
<dbReference type="AlphaFoldDB" id="A0AAJ5FJH6"/>
<accession>A0AAJ5FJH6</accession>
<name>A0AAJ5FJH6_LEVBR</name>
<dbReference type="EMBL" id="QFDK01000003">
    <property type="protein sequence ID" value="TOZ05112.1"/>
    <property type="molecule type" value="Genomic_DNA"/>
</dbReference>
<feature type="domain" description="Exodeoxyribonuclease X-like C-terminal" evidence="1">
    <location>
        <begin position="190"/>
        <end position="217"/>
    </location>
</feature>
<reference evidence="2" key="1">
    <citation type="submission" date="2018-05" db="EMBL/GenBank/DDBJ databases">
        <title>Genome Comparison of Lactic Acid Bacteria Isolated from non-Wheat Sourdough.</title>
        <authorList>
            <person name="Rice T."/>
            <person name="Axel C."/>
            <person name="Lynch K.M."/>
            <person name="Benz C."/>
            <person name="Arendt E.K."/>
            <person name="Coffey A."/>
        </authorList>
    </citation>
    <scope>NUCLEOTIDE SEQUENCE</scope>
    <source>
        <strain evidence="2">TR055</strain>
    </source>
</reference>
<protein>
    <recommendedName>
        <fullName evidence="1">Exodeoxyribonuclease X-like C-terminal domain-containing protein</fullName>
    </recommendedName>
</protein>
<evidence type="ECO:0000313" key="2">
    <source>
        <dbReference type="EMBL" id="TOZ05112.1"/>
    </source>
</evidence>
<proteinExistence type="predicted"/>